<evidence type="ECO:0000256" key="5">
    <source>
        <dbReference type="SAM" id="Phobius"/>
    </source>
</evidence>
<dbReference type="SUPFAM" id="SSF103473">
    <property type="entry name" value="MFS general substrate transporter"/>
    <property type="match status" value="1"/>
</dbReference>
<feature type="transmembrane region" description="Helical" evidence="5">
    <location>
        <begin position="482"/>
        <end position="506"/>
    </location>
</feature>
<reference evidence="6" key="2">
    <citation type="submission" date="2021-09" db="EMBL/GenBank/DDBJ databases">
        <authorList>
            <person name="Jia N."/>
            <person name="Wang J."/>
            <person name="Shi W."/>
            <person name="Du L."/>
            <person name="Sun Y."/>
            <person name="Zhan W."/>
            <person name="Jiang J."/>
            <person name="Wang Q."/>
            <person name="Zhang B."/>
            <person name="Ji P."/>
            <person name="Sakyi L.B."/>
            <person name="Cui X."/>
            <person name="Yuan T."/>
            <person name="Jiang B."/>
            <person name="Yang W."/>
            <person name="Lam T.T.-Y."/>
            <person name="Chang Q."/>
            <person name="Ding S."/>
            <person name="Wang X."/>
            <person name="Zhu J."/>
            <person name="Ruan X."/>
            <person name="Zhao L."/>
            <person name="Wei J."/>
            <person name="Que T."/>
            <person name="Du C."/>
            <person name="Cheng J."/>
            <person name="Dai P."/>
            <person name="Han X."/>
            <person name="Huang E."/>
            <person name="Gao Y."/>
            <person name="Liu J."/>
            <person name="Shao H."/>
            <person name="Ye R."/>
            <person name="Li L."/>
            <person name="Wei W."/>
            <person name="Wang X."/>
            <person name="Wang C."/>
            <person name="Huo Q."/>
            <person name="Li W."/>
            <person name="Guo W."/>
            <person name="Chen H."/>
            <person name="Chen S."/>
            <person name="Zhou L."/>
            <person name="Zhou L."/>
            <person name="Ni X."/>
            <person name="Tian J."/>
            <person name="Zhou Y."/>
            <person name="Sheng Y."/>
            <person name="Liu T."/>
            <person name="Pan Y."/>
            <person name="Xia L."/>
            <person name="Li J."/>
            <person name="Zhao F."/>
            <person name="Cao W."/>
        </authorList>
    </citation>
    <scope>NUCLEOTIDE SEQUENCE</scope>
    <source>
        <strain evidence="6">Rmic-2018</strain>
        <tissue evidence="6">Larvae</tissue>
    </source>
</reference>
<evidence type="ECO:0000256" key="2">
    <source>
        <dbReference type="ARBA" id="ARBA00022692"/>
    </source>
</evidence>
<dbReference type="Proteomes" id="UP000821866">
    <property type="component" value="Chromosome 4"/>
</dbReference>
<dbReference type="EMBL" id="JABSTU010000006">
    <property type="protein sequence ID" value="KAH8028299.1"/>
    <property type="molecule type" value="Genomic_DNA"/>
</dbReference>
<feature type="transmembrane region" description="Helical" evidence="5">
    <location>
        <begin position="176"/>
        <end position="194"/>
    </location>
</feature>
<feature type="transmembrane region" description="Helical" evidence="5">
    <location>
        <begin position="362"/>
        <end position="385"/>
    </location>
</feature>
<feature type="transmembrane region" description="Helical" evidence="5">
    <location>
        <begin position="235"/>
        <end position="254"/>
    </location>
</feature>
<feature type="transmembrane region" description="Helical" evidence="5">
    <location>
        <begin position="426"/>
        <end position="445"/>
    </location>
</feature>
<feature type="transmembrane region" description="Helical" evidence="5">
    <location>
        <begin position="266"/>
        <end position="285"/>
    </location>
</feature>
<reference evidence="6" key="1">
    <citation type="journal article" date="2020" name="Cell">
        <title>Large-Scale Comparative Analyses of Tick Genomes Elucidate Their Genetic Diversity and Vector Capacities.</title>
        <authorList>
            <consortium name="Tick Genome and Microbiome Consortium (TIGMIC)"/>
            <person name="Jia N."/>
            <person name="Wang J."/>
            <person name="Shi W."/>
            <person name="Du L."/>
            <person name="Sun Y."/>
            <person name="Zhan W."/>
            <person name="Jiang J.F."/>
            <person name="Wang Q."/>
            <person name="Zhang B."/>
            <person name="Ji P."/>
            <person name="Bell-Sakyi L."/>
            <person name="Cui X.M."/>
            <person name="Yuan T.T."/>
            <person name="Jiang B.G."/>
            <person name="Yang W.F."/>
            <person name="Lam T.T."/>
            <person name="Chang Q.C."/>
            <person name="Ding S.J."/>
            <person name="Wang X.J."/>
            <person name="Zhu J.G."/>
            <person name="Ruan X.D."/>
            <person name="Zhao L."/>
            <person name="Wei J.T."/>
            <person name="Ye R.Z."/>
            <person name="Que T.C."/>
            <person name="Du C.H."/>
            <person name="Zhou Y.H."/>
            <person name="Cheng J.X."/>
            <person name="Dai P.F."/>
            <person name="Guo W.B."/>
            <person name="Han X.H."/>
            <person name="Huang E.J."/>
            <person name="Li L.F."/>
            <person name="Wei W."/>
            <person name="Gao Y.C."/>
            <person name="Liu J.Z."/>
            <person name="Shao H.Z."/>
            <person name="Wang X."/>
            <person name="Wang C.C."/>
            <person name="Yang T.C."/>
            <person name="Huo Q.B."/>
            <person name="Li W."/>
            <person name="Chen H.Y."/>
            <person name="Chen S.E."/>
            <person name="Zhou L.G."/>
            <person name="Ni X.B."/>
            <person name="Tian J.H."/>
            <person name="Sheng Y."/>
            <person name="Liu T."/>
            <person name="Pan Y.S."/>
            <person name="Xia L.Y."/>
            <person name="Li J."/>
            <person name="Zhao F."/>
            <person name="Cao W.C."/>
        </authorList>
    </citation>
    <scope>NUCLEOTIDE SEQUENCE</scope>
    <source>
        <strain evidence="6">Rmic-2018</strain>
    </source>
</reference>
<accession>A0A9J6E1C4</accession>
<sequence length="540" mass="58725">MDLFLLQKPGLMAAEASDCFDSNEAFGNGLFQRRFLTLSAVALFMMTCLHDLVPVIASQDVDHWCKRPTRSTNFSVRRWKKEAIPVESDGRLSRCLAYKRPSNLLPFLRKDGRAMVACRQWDFDDKKDASVVSVWNAVCDRRIPQLVVPMATQQAGSALFLLLSGVALDTFGRGRVQMAAVVVSTASALAGFAVSRDYAHCAMTQFVLSGCVAVSAAAAMLVSFEVLVHKQRSKCVVYAAALSFALAELWILAVKNMRVGWVVKQVALLSPMYLLVVATTLMGGLESPRWLIAQGENVKAEKVIWAAGEMNGFAVASGAENFIHRIRYRARCIADCDLSYASDGNLRPRSPVEADLSIRQTVWITFAVHFSLAFAVHVNTVTWVARSEYTVVAWWLPSILVYVVTALGNVAGLVAYAYIPFRKMAFAVPAVIAGIHYVAVAFSNFDTPVDRGLLTFASGLANIAIIVGACRVMENAPTSVRGVALCWSLAGGRAGALLACTTPLFLGCGKSAFALSAFLLTTSSILAAQRFPSHNLRRRT</sequence>
<keyword evidence="7" id="KW-1185">Reference proteome</keyword>
<dbReference type="VEuPathDB" id="VectorBase:LOC119167056"/>
<evidence type="ECO:0000313" key="6">
    <source>
        <dbReference type="EMBL" id="KAH8028299.1"/>
    </source>
</evidence>
<dbReference type="InterPro" id="IPR036259">
    <property type="entry name" value="MFS_trans_sf"/>
</dbReference>
<protein>
    <submittedName>
        <fullName evidence="6">Uncharacterized protein</fullName>
    </submittedName>
</protein>
<evidence type="ECO:0000256" key="1">
    <source>
        <dbReference type="ARBA" id="ARBA00004141"/>
    </source>
</evidence>
<gene>
    <name evidence="6" type="ORF">HPB51_014955</name>
</gene>
<evidence type="ECO:0000256" key="3">
    <source>
        <dbReference type="ARBA" id="ARBA00022989"/>
    </source>
</evidence>
<comment type="caution">
    <text evidence="6">The sequence shown here is derived from an EMBL/GenBank/DDBJ whole genome shotgun (WGS) entry which is preliminary data.</text>
</comment>
<keyword evidence="3 5" id="KW-1133">Transmembrane helix</keyword>
<feature type="transmembrane region" description="Helical" evidence="5">
    <location>
        <begin position="512"/>
        <end position="531"/>
    </location>
</feature>
<feature type="transmembrane region" description="Helical" evidence="5">
    <location>
        <begin position="206"/>
        <end position="228"/>
    </location>
</feature>
<dbReference type="GO" id="GO:0016020">
    <property type="term" value="C:membrane"/>
    <property type="evidence" value="ECO:0007669"/>
    <property type="project" value="UniProtKB-SubCell"/>
</dbReference>
<dbReference type="AlphaFoldDB" id="A0A9J6E1C4"/>
<organism evidence="6 7">
    <name type="scientific">Rhipicephalus microplus</name>
    <name type="common">Cattle tick</name>
    <name type="synonym">Boophilus microplus</name>
    <dbReference type="NCBI Taxonomy" id="6941"/>
    <lineage>
        <taxon>Eukaryota</taxon>
        <taxon>Metazoa</taxon>
        <taxon>Ecdysozoa</taxon>
        <taxon>Arthropoda</taxon>
        <taxon>Chelicerata</taxon>
        <taxon>Arachnida</taxon>
        <taxon>Acari</taxon>
        <taxon>Parasitiformes</taxon>
        <taxon>Ixodida</taxon>
        <taxon>Ixodoidea</taxon>
        <taxon>Ixodidae</taxon>
        <taxon>Rhipicephalinae</taxon>
        <taxon>Rhipicephalus</taxon>
        <taxon>Boophilus</taxon>
    </lineage>
</organism>
<keyword evidence="4 5" id="KW-0472">Membrane</keyword>
<dbReference type="PANTHER" id="PTHR24064">
    <property type="entry name" value="SOLUTE CARRIER FAMILY 22 MEMBER"/>
    <property type="match status" value="1"/>
</dbReference>
<evidence type="ECO:0000256" key="4">
    <source>
        <dbReference type="ARBA" id="ARBA00023136"/>
    </source>
</evidence>
<keyword evidence="2 5" id="KW-0812">Transmembrane</keyword>
<proteinExistence type="predicted"/>
<feature type="transmembrane region" description="Helical" evidence="5">
    <location>
        <begin position="35"/>
        <end position="57"/>
    </location>
</feature>
<name>A0A9J6E1C4_RHIMP</name>
<dbReference type="Gene3D" id="1.20.1250.20">
    <property type="entry name" value="MFS general substrate transporter like domains"/>
    <property type="match status" value="1"/>
</dbReference>
<feature type="transmembrane region" description="Helical" evidence="5">
    <location>
        <begin position="391"/>
        <end position="419"/>
    </location>
</feature>
<evidence type="ECO:0000313" key="7">
    <source>
        <dbReference type="Proteomes" id="UP000821866"/>
    </source>
</evidence>
<feature type="transmembrane region" description="Helical" evidence="5">
    <location>
        <begin position="451"/>
        <end position="470"/>
    </location>
</feature>
<comment type="subcellular location">
    <subcellularLocation>
        <location evidence="1">Membrane</location>
        <topology evidence="1">Multi-pass membrane protein</topology>
    </subcellularLocation>
</comment>